<keyword evidence="4" id="KW-1185">Reference proteome</keyword>
<dbReference type="InterPro" id="IPR051915">
    <property type="entry name" value="Cellulose_Degrad_GH3"/>
</dbReference>
<dbReference type="Pfam" id="PF07691">
    <property type="entry name" value="PA14"/>
    <property type="match status" value="1"/>
</dbReference>
<dbReference type="Proteomes" id="UP001596378">
    <property type="component" value="Unassembled WGS sequence"/>
</dbReference>
<dbReference type="InterPro" id="IPR017853">
    <property type="entry name" value="GH"/>
</dbReference>
<gene>
    <name evidence="3" type="ORF">ACFQMJ_32950</name>
</gene>
<dbReference type="InterPro" id="IPR036881">
    <property type="entry name" value="Glyco_hydro_3_C_sf"/>
</dbReference>
<dbReference type="InterPro" id="IPR011658">
    <property type="entry name" value="PA14_dom"/>
</dbReference>
<protein>
    <submittedName>
        <fullName evidence="3">Glycoside hydrolase family 3 N-terminal domain-containing protein</fullName>
    </submittedName>
</protein>
<dbReference type="SUPFAM" id="SSF51445">
    <property type="entry name" value="(Trans)glycosidases"/>
    <property type="match status" value="1"/>
</dbReference>
<dbReference type="PROSITE" id="PS51820">
    <property type="entry name" value="PA14"/>
    <property type="match status" value="1"/>
</dbReference>
<dbReference type="InterPro" id="IPR001764">
    <property type="entry name" value="Glyco_hydro_3_N"/>
</dbReference>
<dbReference type="Gene3D" id="3.40.50.1700">
    <property type="entry name" value="Glycoside hydrolase family 3 C-terminal domain"/>
    <property type="match status" value="2"/>
</dbReference>
<dbReference type="InterPro" id="IPR026891">
    <property type="entry name" value="Fn3-like"/>
</dbReference>
<dbReference type="SUPFAM" id="SSF52279">
    <property type="entry name" value="Beta-D-glucan exohydrolase, C-terminal domain"/>
    <property type="match status" value="1"/>
</dbReference>
<dbReference type="SMART" id="SM00758">
    <property type="entry name" value="PA14"/>
    <property type="match status" value="1"/>
</dbReference>
<evidence type="ECO:0000313" key="4">
    <source>
        <dbReference type="Proteomes" id="UP001596378"/>
    </source>
</evidence>
<dbReference type="RefSeq" id="WP_378052354.1">
    <property type="nucleotide sequence ID" value="NZ_JBHMDN010000048.1"/>
</dbReference>
<organism evidence="3 4">
    <name type="scientific">Cohnella cellulosilytica</name>
    <dbReference type="NCBI Taxonomy" id="986710"/>
    <lineage>
        <taxon>Bacteria</taxon>
        <taxon>Bacillati</taxon>
        <taxon>Bacillota</taxon>
        <taxon>Bacilli</taxon>
        <taxon>Bacillales</taxon>
        <taxon>Paenibacillaceae</taxon>
        <taxon>Cohnella</taxon>
    </lineage>
</organism>
<dbReference type="SUPFAM" id="SSF56988">
    <property type="entry name" value="Anthrax protective antigen"/>
    <property type="match status" value="1"/>
</dbReference>
<dbReference type="Gene3D" id="2.60.40.10">
    <property type="entry name" value="Immunoglobulins"/>
    <property type="match status" value="1"/>
</dbReference>
<comment type="caution">
    <text evidence="3">The sequence shown here is derived from an EMBL/GenBank/DDBJ whole genome shotgun (WGS) entry which is preliminary data.</text>
</comment>
<dbReference type="Pfam" id="PF01915">
    <property type="entry name" value="Glyco_hydro_3_C"/>
    <property type="match status" value="1"/>
</dbReference>
<evidence type="ECO:0000256" key="1">
    <source>
        <dbReference type="ARBA" id="ARBA00022801"/>
    </source>
</evidence>
<feature type="domain" description="PA14" evidence="2">
    <location>
        <begin position="486"/>
        <end position="624"/>
    </location>
</feature>
<evidence type="ECO:0000259" key="2">
    <source>
        <dbReference type="PROSITE" id="PS51820"/>
    </source>
</evidence>
<dbReference type="PANTHER" id="PTHR30620">
    <property type="entry name" value="PERIPLASMIC BETA-GLUCOSIDASE-RELATED"/>
    <property type="match status" value="1"/>
</dbReference>
<reference evidence="4" key="1">
    <citation type="journal article" date="2019" name="Int. J. Syst. Evol. Microbiol.">
        <title>The Global Catalogue of Microorganisms (GCM) 10K type strain sequencing project: providing services to taxonomists for standard genome sequencing and annotation.</title>
        <authorList>
            <consortium name="The Broad Institute Genomics Platform"/>
            <consortium name="The Broad Institute Genome Sequencing Center for Infectious Disease"/>
            <person name="Wu L."/>
            <person name="Ma J."/>
        </authorList>
    </citation>
    <scope>NUCLEOTIDE SEQUENCE [LARGE SCALE GENOMIC DNA]</scope>
    <source>
        <strain evidence="4">KCTC 12907</strain>
    </source>
</reference>
<dbReference type="InterPro" id="IPR002772">
    <property type="entry name" value="Glyco_hydro_3_C"/>
</dbReference>
<sequence length="883" mass="96506">MSDNTATSPVYRDAAAPTEDRVADLLGRMTLREKARQLDQYFGVSFMTAAHPAMDTVMAADAKIQWDKVMEIIGEDGIGCIHDLYGTAKINNQLQQYAVEQTRLGIPILFSEEALHGLLRPGCTVFPHAIAMASTWNPELVREIGRGIAAETRSFGIHESFGPVLDLAREPRWGRVEETFGEDTLLASRMAVAMVQGLQGDDLASSGSIVAEPKHFAVHGIPESGLNQSPVTIGMRELETVHLPVFEAAYIEGGAVNAMCSYNTIDGVPCASDRSLLTDVLRERWNMPGFVRSDLGAIARLKNAHRTAGSDREAIRQALEAGTDMQYYDFPHELYQNEIVNLAESGELAPSVVDLAVSRVLRVKFMLGLFEHPYIDANLHKSAVRHPLHADIALRTARESAVLLKNEGGLLPLRKDVARIAVIGPSADTARLGDYTPHIEGFEPTTVLAGIRKLVSPGTIVDYVRGAGVLEDELEPIPIGSFIDGRGRPGLLGEYFNNPDLAGEPALARNDPYVNFNWVIAKPDQSVDSHRFSVRWTGKLAPVQDFSGYIGTDSQDSMRLWLDGKLLVDGWGEGKSASRSVPAELKAGREYDVIAEYRKDASGASVMLGWSRGAEGIEEACEAARKADVAVVALGDSRRTCGEGVDRSSLDLPGRQLELLKAVHATGTPVVLVLQNGRPITMAWEDANIPAILEAWYPGEAGGEAIAEILFGDCNPSGRLPVSFPRSLGQIPVYYSRKRGGQIHYVEGDNRPLYAFGHGLSYTTFEYAGIRLDRERLSPDGELTVTVEVKNTGDRAGDEVVQLYLRDVVSSVAVPDLELKAFRRIRLEPGEKREVSFTLGPRELRLLNKEMVWVVEPGAFTVLAGPSSDRIELTADFEVFLND</sequence>
<dbReference type="SMART" id="SM01217">
    <property type="entry name" value="Fn3_like"/>
    <property type="match status" value="1"/>
</dbReference>
<dbReference type="GO" id="GO:0016787">
    <property type="term" value="F:hydrolase activity"/>
    <property type="evidence" value="ECO:0007669"/>
    <property type="project" value="UniProtKB-KW"/>
</dbReference>
<dbReference type="PANTHER" id="PTHR30620:SF123">
    <property type="entry name" value="BETA-XYLOSIDASE"/>
    <property type="match status" value="1"/>
</dbReference>
<proteinExistence type="predicted"/>
<dbReference type="InterPro" id="IPR037524">
    <property type="entry name" value="PA14/GLEYA"/>
</dbReference>
<keyword evidence="1 3" id="KW-0378">Hydrolase</keyword>
<accession>A0ABW2FN00</accession>
<dbReference type="Pfam" id="PF14310">
    <property type="entry name" value="Fn3-like"/>
    <property type="match status" value="1"/>
</dbReference>
<dbReference type="InterPro" id="IPR013783">
    <property type="entry name" value="Ig-like_fold"/>
</dbReference>
<dbReference type="EMBL" id="JBHTAI010000033">
    <property type="protein sequence ID" value="MFC7153359.1"/>
    <property type="molecule type" value="Genomic_DNA"/>
</dbReference>
<dbReference type="PRINTS" id="PR00133">
    <property type="entry name" value="GLHYDRLASE3"/>
</dbReference>
<evidence type="ECO:0000313" key="3">
    <source>
        <dbReference type="EMBL" id="MFC7153359.1"/>
    </source>
</evidence>
<dbReference type="Pfam" id="PF00933">
    <property type="entry name" value="Glyco_hydro_3"/>
    <property type="match status" value="1"/>
</dbReference>
<dbReference type="InterPro" id="IPR036962">
    <property type="entry name" value="Glyco_hydro_3_N_sf"/>
</dbReference>
<dbReference type="Gene3D" id="3.20.20.300">
    <property type="entry name" value="Glycoside hydrolase, family 3, N-terminal domain"/>
    <property type="match status" value="1"/>
</dbReference>
<name>A0ABW2FN00_9BACL</name>